<reference evidence="1" key="1">
    <citation type="submission" date="2020-07" db="EMBL/GenBank/DDBJ databases">
        <title>Multicomponent nature underlies the extraordinary mechanical properties of spider dragline silk.</title>
        <authorList>
            <person name="Kono N."/>
            <person name="Nakamura H."/>
            <person name="Mori M."/>
            <person name="Yoshida Y."/>
            <person name="Ohtoshi R."/>
            <person name="Malay A.D."/>
            <person name="Moran D.A.P."/>
            <person name="Tomita M."/>
            <person name="Numata K."/>
            <person name="Arakawa K."/>
        </authorList>
    </citation>
    <scope>NUCLEOTIDE SEQUENCE</scope>
</reference>
<evidence type="ECO:0000313" key="1">
    <source>
        <dbReference type="EMBL" id="GFQ93010.1"/>
    </source>
</evidence>
<dbReference type="OrthoDB" id="6407690at2759"/>
<accession>A0A8X6FZA8</accession>
<name>A0A8X6FZA8_TRICU</name>
<keyword evidence="2" id="KW-1185">Reference proteome</keyword>
<dbReference type="EMBL" id="BMAO01033958">
    <property type="protein sequence ID" value="GFQ93010.1"/>
    <property type="molecule type" value="Genomic_DNA"/>
</dbReference>
<gene>
    <name evidence="1" type="primary">NCL1_40015</name>
    <name evidence="1" type="ORF">TNCT_457201</name>
</gene>
<comment type="caution">
    <text evidence="1">The sequence shown here is derived from an EMBL/GenBank/DDBJ whole genome shotgun (WGS) entry which is preliminary data.</text>
</comment>
<dbReference type="AlphaFoldDB" id="A0A8X6FZA8"/>
<organism evidence="1 2">
    <name type="scientific">Trichonephila clavata</name>
    <name type="common">Joro spider</name>
    <name type="synonym">Nephila clavata</name>
    <dbReference type="NCBI Taxonomy" id="2740835"/>
    <lineage>
        <taxon>Eukaryota</taxon>
        <taxon>Metazoa</taxon>
        <taxon>Ecdysozoa</taxon>
        <taxon>Arthropoda</taxon>
        <taxon>Chelicerata</taxon>
        <taxon>Arachnida</taxon>
        <taxon>Araneae</taxon>
        <taxon>Araneomorphae</taxon>
        <taxon>Entelegynae</taxon>
        <taxon>Araneoidea</taxon>
        <taxon>Nephilidae</taxon>
        <taxon>Trichonephila</taxon>
    </lineage>
</organism>
<dbReference type="Proteomes" id="UP000887116">
    <property type="component" value="Unassembled WGS sequence"/>
</dbReference>
<proteinExistence type="predicted"/>
<protein>
    <submittedName>
        <fullName evidence="1">Uncharacterized protein</fullName>
    </submittedName>
</protein>
<sequence>MTVFDRLHVPSLRQMAMTKVAITVCLDPEILNFVKISGCASFVFPSKETHLYLDVDNPKKETWIWKDYITKNFSDPYVPIERILYADIRLVHDVTRENILPFARWEELVKERISTLPKLLQHELLDVVRSISIEIDKWIKAHARYWTECSEFVRSFPCDFQWTSLGKIDRVRTARKLTVNKKLDIKTRSILTLLYGLTDMISIQKKETEEIAQKHLNVSQRVIRKQPKRIPWIPFSGIQFKYTVDKDMFITASSEEKVLFLKGALREECLQYEDFLFFMSHMGDDERKALFTHHAFKILRLYFLDWPLQCKFLSAAEQLLPYFYECEFRNMLRLIIYERIVLDRKDFNYIDLLKELWSLSPLKLKEYIMTDSIYKPLMLIINFPVGEMFRNEQLFENYDGYGLMFTCKEIKYHLCRIEQEFGAKLCYKRDNPYSIFNLISFGNAPNRTNSRI</sequence>
<evidence type="ECO:0000313" key="2">
    <source>
        <dbReference type="Proteomes" id="UP000887116"/>
    </source>
</evidence>